<evidence type="ECO:0000259" key="1">
    <source>
        <dbReference type="PROSITE" id="PS51340"/>
    </source>
</evidence>
<dbReference type="GO" id="GO:0030151">
    <property type="term" value="F:molybdenum ion binding"/>
    <property type="evidence" value="ECO:0007669"/>
    <property type="project" value="InterPro"/>
</dbReference>
<proteinExistence type="predicted"/>
<name>D3F7K2_CONWI</name>
<dbReference type="InterPro" id="IPR005302">
    <property type="entry name" value="MoCF_Sase_C"/>
</dbReference>
<dbReference type="HOGENOM" id="CLU_082566_1_0_11"/>
<dbReference type="RefSeq" id="WP_012933915.1">
    <property type="nucleotide sequence ID" value="NC_013739.1"/>
</dbReference>
<feature type="domain" description="MOSC" evidence="1">
    <location>
        <begin position="32"/>
        <end position="166"/>
    </location>
</feature>
<accession>D3F7K2</accession>
<dbReference type="Pfam" id="PF03473">
    <property type="entry name" value="MOSC"/>
    <property type="match status" value="1"/>
</dbReference>
<dbReference type="SUPFAM" id="SSF50800">
    <property type="entry name" value="PK beta-barrel domain-like"/>
    <property type="match status" value="1"/>
</dbReference>
<reference evidence="3" key="2">
    <citation type="submission" date="2010-01" db="EMBL/GenBank/DDBJ databases">
        <title>The complete genome of Conexibacter woesei DSM 14684.</title>
        <authorList>
            <consortium name="US DOE Joint Genome Institute (JGI-PGF)"/>
            <person name="Lucas S."/>
            <person name="Copeland A."/>
            <person name="Lapidus A."/>
            <person name="Glavina del Rio T."/>
            <person name="Dalin E."/>
            <person name="Tice H."/>
            <person name="Bruce D."/>
            <person name="Goodwin L."/>
            <person name="Pitluck S."/>
            <person name="Kyrpides N."/>
            <person name="Mavromatis K."/>
            <person name="Ivanova N."/>
            <person name="Mikhailova N."/>
            <person name="Chertkov O."/>
            <person name="Brettin T."/>
            <person name="Detter J.C."/>
            <person name="Han C."/>
            <person name="Larimer F."/>
            <person name="Land M."/>
            <person name="Hauser L."/>
            <person name="Markowitz V."/>
            <person name="Cheng J.-F."/>
            <person name="Hugenholtz P."/>
            <person name="Woyke T."/>
            <person name="Wu D."/>
            <person name="Pukall R."/>
            <person name="Steenblock K."/>
            <person name="Schneider S."/>
            <person name="Klenk H.-P."/>
            <person name="Eisen J.A."/>
        </authorList>
    </citation>
    <scope>NUCLEOTIDE SEQUENCE [LARGE SCALE GENOMIC DNA]</scope>
    <source>
        <strain evidence="3">DSM 14684 / CIP 108061 / JCM 11494 / NBRC 100937 / ID131577</strain>
    </source>
</reference>
<dbReference type="OrthoDB" id="9801223at2"/>
<keyword evidence="3" id="KW-1185">Reference proteome</keyword>
<dbReference type="InterPro" id="IPR005163">
    <property type="entry name" value="Tri_helical_YiiM-like"/>
</dbReference>
<evidence type="ECO:0000313" key="2">
    <source>
        <dbReference type="EMBL" id="ADB50864.1"/>
    </source>
</evidence>
<sequence>MSGGARVLAVHAGAVADLPYRDRTIRSAIVKRRLDGRVPVAALGIDGDEHGDTVKHGGPEQALCVFAAEHYAHYERLLGRPLARPAFGENLTTAGVGEHDVCVGDVLRIGTALCEVSAPRSPCYRVGAHHAAKRFPLWMEESGKTGFYLRVVRAGRLAAGGAVELVHRPHPHATIAACNRVKHRERGDLDATAALLVPALGASWRATFERRLAGALEDPAPRRFGPVGA</sequence>
<dbReference type="eggNOG" id="COG2258">
    <property type="taxonomic scope" value="Bacteria"/>
</dbReference>
<dbReference type="InterPro" id="IPR052353">
    <property type="entry name" value="Benzoxazolinone_Detox_Enz"/>
</dbReference>
<dbReference type="GO" id="GO:0003824">
    <property type="term" value="F:catalytic activity"/>
    <property type="evidence" value="ECO:0007669"/>
    <property type="project" value="InterPro"/>
</dbReference>
<dbReference type="GO" id="GO:0030170">
    <property type="term" value="F:pyridoxal phosphate binding"/>
    <property type="evidence" value="ECO:0007669"/>
    <property type="project" value="InterPro"/>
</dbReference>
<dbReference type="KEGG" id="cwo:Cwoe_2441"/>
<dbReference type="PANTHER" id="PTHR30212">
    <property type="entry name" value="PROTEIN YIIM"/>
    <property type="match status" value="1"/>
</dbReference>
<protein>
    <submittedName>
        <fullName evidence="2">MOSC domain containing protein</fullName>
    </submittedName>
</protein>
<dbReference type="PROSITE" id="PS51340">
    <property type="entry name" value="MOSC"/>
    <property type="match status" value="1"/>
</dbReference>
<dbReference type="Gene3D" id="2.40.33.20">
    <property type="entry name" value="PK beta-barrel domain-like"/>
    <property type="match status" value="1"/>
</dbReference>
<dbReference type="AlphaFoldDB" id="D3F7K2"/>
<dbReference type="InterPro" id="IPR011037">
    <property type="entry name" value="Pyrv_Knase-like_insert_dom_sf"/>
</dbReference>
<organism evidence="2 3">
    <name type="scientific">Conexibacter woesei (strain DSM 14684 / CCUG 47730 / CIP 108061 / JCM 11494 / NBRC 100937 / ID131577)</name>
    <dbReference type="NCBI Taxonomy" id="469383"/>
    <lineage>
        <taxon>Bacteria</taxon>
        <taxon>Bacillati</taxon>
        <taxon>Actinomycetota</taxon>
        <taxon>Thermoleophilia</taxon>
        <taxon>Solirubrobacterales</taxon>
        <taxon>Conexibacteraceae</taxon>
        <taxon>Conexibacter</taxon>
    </lineage>
</organism>
<dbReference type="STRING" id="469383.Cwoe_2441"/>
<dbReference type="EMBL" id="CP001854">
    <property type="protein sequence ID" value="ADB50864.1"/>
    <property type="molecule type" value="Genomic_DNA"/>
</dbReference>
<dbReference type="PANTHER" id="PTHR30212:SF2">
    <property type="entry name" value="PROTEIN YIIM"/>
    <property type="match status" value="1"/>
</dbReference>
<dbReference type="Pfam" id="PF03475">
    <property type="entry name" value="YiiM_3-alpha"/>
    <property type="match status" value="1"/>
</dbReference>
<dbReference type="Proteomes" id="UP000008229">
    <property type="component" value="Chromosome"/>
</dbReference>
<evidence type="ECO:0000313" key="3">
    <source>
        <dbReference type="Proteomes" id="UP000008229"/>
    </source>
</evidence>
<reference evidence="2 3" key="1">
    <citation type="journal article" date="2010" name="Stand. Genomic Sci.">
        <title>Complete genome sequence of Conexibacter woesei type strain (ID131577).</title>
        <authorList>
            <person name="Pukall R."/>
            <person name="Lapidus A."/>
            <person name="Glavina Del Rio T."/>
            <person name="Copeland A."/>
            <person name="Tice H."/>
            <person name="Cheng J.-F."/>
            <person name="Lucas S."/>
            <person name="Chen F."/>
            <person name="Nolan M."/>
            <person name="Bruce D."/>
            <person name="Goodwin L."/>
            <person name="Pitluck S."/>
            <person name="Mavromatis K."/>
            <person name="Ivanova N."/>
            <person name="Ovchinnikova G."/>
            <person name="Pati A."/>
            <person name="Chen A."/>
            <person name="Palaniappan K."/>
            <person name="Land M."/>
            <person name="Hauser L."/>
            <person name="Chang Y.-J."/>
            <person name="Jeffries C.D."/>
            <person name="Chain P."/>
            <person name="Meincke L."/>
            <person name="Sims D."/>
            <person name="Brettin T."/>
            <person name="Detter J.C."/>
            <person name="Rohde M."/>
            <person name="Goeker M."/>
            <person name="Bristow J."/>
            <person name="Eisen J.A."/>
            <person name="Markowitz V."/>
            <person name="Kyrpides N.C."/>
            <person name="Klenk H.-P."/>
            <person name="Hugenholtz P."/>
        </authorList>
    </citation>
    <scope>NUCLEOTIDE SEQUENCE [LARGE SCALE GENOMIC DNA]</scope>
    <source>
        <strain evidence="3">DSM 14684 / CIP 108061 / JCM 11494 / NBRC 100937 / ID131577</strain>
    </source>
</reference>
<gene>
    <name evidence="2" type="ordered locus">Cwoe_2441</name>
</gene>